<gene>
    <name evidence="1" type="ORF">CWE22_03805</name>
</gene>
<reference evidence="2" key="1">
    <citation type="journal article" date="2018" name="Front. Microbiol.">
        <title>Genome-Based Analysis Reveals the Taxonomy and Diversity of the Family Idiomarinaceae.</title>
        <authorList>
            <person name="Liu Y."/>
            <person name="Lai Q."/>
            <person name="Shao Z."/>
        </authorList>
    </citation>
    <scope>NUCLEOTIDE SEQUENCE [LARGE SCALE GENOMIC DNA]</scope>
    <source>
        <strain evidence="2">KYW314</strain>
    </source>
</reference>
<dbReference type="EMBL" id="PIPR01000001">
    <property type="protein sequence ID" value="RUO41313.1"/>
    <property type="molecule type" value="Genomic_DNA"/>
</dbReference>
<dbReference type="InterPro" id="IPR005358">
    <property type="entry name" value="Puta_zinc/iron-chelating_dom"/>
</dbReference>
<accession>A0A7Z6ZU02</accession>
<dbReference type="PANTHER" id="PTHR37421">
    <property type="entry name" value="UPF0260 PROTEIN YCGN"/>
    <property type="match status" value="1"/>
</dbReference>
<evidence type="ECO:0000313" key="1">
    <source>
        <dbReference type="EMBL" id="RUO41313.1"/>
    </source>
</evidence>
<sequence>MTSWNSGCSRVTNTGLGLEPCIVTDSKPAFWETKSLDEMSAAEWESLCDGCGKCCLHKLIDDDDPEETVHYTDVACRLLNTETARCSQYATRKSLVPDCVVIHRDNVHELTYMPQSCAYRRLAEGRGLASWHPLRNQGSQRAMIAAGISAVNRVIGEKYIDEDLEQRIVTWPLFDSE</sequence>
<dbReference type="InterPro" id="IPR008228">
    <property type="entry name" value="UCP006173"/>
</dbReference>
<evidence type="ECO:0000313" key="2">
    <source>
        <dbReference type="Proteomes" id="UP000287766"/>
    </source>
</evidence>
<dbReference type="PIRSF" id="PIRSF006173">
    <property type="entry name" value="UCP006173"/>
    <property type="match status" value="1"/>
</dbReference>
<dbReference type="Proteomes" id="UP000287766">
    <property type="component" value="Unassembled WGS sequence"/>
</dbReference>
<dbReference type="NCBIfam" id="NF003507">
    <property type="entry name" value="PRK05170.2-5"/>
    <property type="match status" value="1"/>
</dbReference>
<dbReference type="PANTHER" id="PTHR37421:SF1">
    <property type="entry name" value="UPF0260 PROTEIN YCGN"/>
    <property type="match status" value="1"/>
</dbReference>
<organism evidence="1 2">
    <name type="scientific">Pseudidiomarina aestuarii</name>
    <dbReference type="NCBI Taxonomy" id="624146"/>
    <lineage>
        <taxon>Bacteria</taxon>
        <taxon>Pseudomonadati</taxon>
        <taxon>Pseudomonadota</taxon>
        <taxon>Gammaproteobacteria</taxon>
        <taxon>Alteromonadales</taxon>
        <taxon>Idiomarinaceae</taxon>
        <taxon>Pseudidiomarina</taxon>
    </lineage>
</organism>
<proteinExistence type="predicted"/>
<dbReference type="Pfam" id="PF03692">
    <property type="entry name" value="CxxCxxCC"/>
    <property type="match status" value="1"/>
</dbReference>
<comment type="caution">
    <text evidence="1">The sequence shown here is derived from an EMBL/GenBank/DDBJ whole genome shotgun (WGS) entry which is preliminary data.</text>
</comment>
<name>A0A7Z6ZU02_9GAMM</name>
<dbReference type="NCBIfam" id="NF003501">
    <property type="entry name" value="PRK05170.1-5"/>
    <property type="match status" value="1"/>
</dbReference>
<protein>
    <submittedName>
        <fullName evidence="1">YcgN family cysteine cluster protein</fullName>
    </submittedName>
</protein>
<keyword evidence="2" id="KW-1185">Reference proteome</keyword>
<dbReference type="AlphaFoldDB" id="A0A7Z6ZU02"/>